<dbReference type="Gene3D" id="2.20.70.10">
    <property type="match status" value="2"/>
</dbReference>
<dbReference type="GO" id="GO:0003676">
    <property type="term" value="F:nucleic acid binding"/>
    <property type="evidence" value="ECO:0007669"/>
    <property type="project" value="InterPro"/>
</dbReference>
<dbReference type="InterPro" id="IPR036020">
    <property type="entry name" value="WW_dom_sf"/>
</dbReference>
<dbReference type="EMBL" id="CAJNDS010002687">
    <property type="protein sequence ID" value="CAE7565076.1"/>
    <property type="molecule type" value="Genomic_DNA"/>
</dbReference>
<evidence type="ECO:0000256" key="2">
    <source>
        <dbReference type="ARBA" id="ARBA00022490"/>
    </source>
</evidence>
<evidence type="ECO:0000313" key="8">
    <source>
        <dbReference type="Proteomes" id="UP000604046"/>
    </source>
</evidence>
<dbReference type="Pfam" id="PF00397">
    <property type="entry name" value="WW"/>
    <property type="match status" value="2"/>
</dbReference>
<dbReference type="PROSITE" id="PS01159">
    <property type="entry name" value="WW_DOMAIN_1"/>
    <property type="match status" value="2"/>
</dbReference>
<reference evidence="7" key="1">
    <citation type="submission" date="2021-02" db="EMBL/GenBank/DDBJ databases">
        <authorList>
            <person name="Dougan E. K."/>
            <person name="Rhodes N."/>
            <person name="Thang M."/>
            <person name="Chan C."/>
        </authorList>
    </citation>
    <scope>NUCLEOTIDE SEQUENCE</scope>
</reference>
<evidence type="ECO:0000313" key="7">
    <source>
        <dbReference type="EMBL" id="CAE7565076.1"/>
    </source>
</evidence>
<feature type="domain" description="WW" evidence="5">
    <location>
        <begin position="291"/>
        <end position="325"/>
    </location>
</feature>
<organism evidence="7 8">
    <name type="scientific">Symbiodinium natans</name>
    <dbReference type="NCBI Taxonomy" id="878477"/>
    <lineage>
        <taxon>Eukaryota</taxon>
        <taxon>Sar</taxon>
        <taxon>Alveolata</taxon>
        <taxon>Dinophyceae</taxon>
        <taxon>Suessiales</taxon>
        <taxon>Symbiodiniaceae</taxon>
        <taxon>Symbiodinium</taxon>
    </lineage>
</organism>
<feature type="domain" description="CSD" evidence="6">
    <location>
        <begin position="119"/>
        <end position="187"/>
    </location>
</feature>
<dbReference type="Proteomes" id="UP000604046">
    <property type="component" value="Unassembled WGS sequence"/>
</dbReference>
<protein>
    <submittedName>
        <fullName evidence="7">Pub1 protein</fullName>
    </submittedName>
</protein>
<comment type="caution">
    <text evidence="7">The sequence shown here is derived from an EMBL/GenBank/DDBJ whole genome shotgun (WGS) entry which is preliminary data.</text>
</comment>
<feature type="region of interest" description="Disordered" evidence="4">
    <location>
        <begin position="402"/>
        <end position="426"/>
    </location>
</feature>
<proteinExistence type="predicted"/>
<dbReference type="SMART" id="SM00357">
    <property type="entry name" value="CSP"/>
    <property type="match status" value="1"/>
</dbReference>
<dbReference type="InterPro" id="IPR002059">
    <property type="entry name" value="CSP_DNA-bd"/>
</dbReference>
<dbReference type="Gene3D" id="2.40.50.140">
    <property type="entry name" value="Nucleic acid-binding proteins"/>
    <property type="match status" value="1"/>
</dbReference>
<dbReference type="PROSITE" id="PS51857">
    <property type="entry name" value="CSD_2"/>
    <property type="match status" value="1"/>
</dbReference>
<keyword evidence="2" id="KW-0963">Cytoplasm</keyword>
<evidence type="ECO:0000256" key="4">
    <source>
        <dbReference type="SAM" id="MobiDB-lite"/>
    </source>
</evidence>
<dbReference type="SMART" id="SM00456">
    <property type="entry name" value="WW"/>
    <property type="match status" value="2"/>
</dbReference>
<dbReference type="SUPFAM" id="SSF51045">
    <property type="entry name" value="WW domain"/>
    <property type="match status" value="2"/>
</dbReference>
<dbReference type="Pfam" id="PF00313">
    <property type="entry name" value="CSD"/>
    <property type="match status" value="1"/>
</dbReference>
<name>A0A812UGS4_9DINO</name>
<dbReference type="InterPro" id="IPR011129">
    <property type="entry name" value="CSD"/>
</dbReference>
<dbReference type="InterPro" id="IPR001202">
    <property type="entry name" value="WW_dom"/>
</dbReference>
<dbReference type="InterPro" id="IPR051105">
    <property type="entry name" value="WWC/KIBRA_Hippo_Reg"/>
</dbReference>
<dbReference type="CDD" id="cd04458">
    <property type="entry name" value="CSP_CDS"/>
    <property type="match status" value="1"/>
</dbReference>
<comment type="subcellular location">
    <subcellularLocation>
        <location evidence="1">Cytoplasm</location>
    </subcellularLocation>
</comment>
<dbReference type="PANTHER" id="PTHR14791">
    <property type="entry name" value="BOMB/KIRA PROTEINS"/>
    <property type="match status" value="1"/>
</dbReference>
<dbReference type="PANTHER" id="PTHR14791:SF29">
    <property type="entry name" value="PROTEIN KIBRA"/>
    <property type="match status" value="1"/>
</dbReference>
<dbReference type="InterPro" id="IPR012340">
    <property type="entry name" value="NA-bd_OB-fold"/>
</dbReference>
<feature type="domain" description="WW" evidence="5">
    <location>
        <begin position="418"/>
        <end position="452"/>
    </location>
</feature>
<evidence type="ECO:0000256" key="1">
    <source>
        <dbReference type="ARBA" id="ARBA00004496"/>
    </source>
</evidence>
<evidence type="ECO:0000259" key="5">
    <source>
        <dbReference type="PROSITE" id="PS50020"/>
    </source>
</evidence>
<gene>
    <name evidence="7" type="primary">pub1</name>
    <name evidence="7" type="ORF">SNAT2548_LOCUS31996</name>
</gene>
<sequence>MPLLDSEGSTGSNREAQTLRWLVRAAEQEAPRTEESGEEKAGDLRLVRSACSPKVLVPLVRSCTYRRGPSRVLPAPPSACLLRRGPRLEQVPDSLLSLSVGSVTAHVLARIIQYALLLHLLGTLKKFFADKGFGFITPDEPGQGDIFAPARNLVGSDESKCREGLRVTFESEIEARTNKPKATTWSILEGVIAAALPAAPGALAGLAGGYGAIPNGYVDLQRYSPYGVAGLQAAATMPAGYGAVQGAIPGMAMGGVTLSGGLPGTLQGALPAGYAVLPGTPGVLSAPTAVPALPPGWEQAVDPASGKVYYANRSTGETSWVPPAPAAAMPQMLVATAPAPGAAPGAVPGTALGAPATALASAPATALTSPAATAPALATDPATAPAAEAPAAEAVPAVDGATAPVDGASQAQPPAEAPALPAGWEQGVDAGSGKTYYYNRATNQSSWTIPTA</sequence>
<dbReference type="CDD" id="cd00201">
    <property type="entry name" value="WW"/>
    <property type="match status" value="2"/>
</dbReference>
<evidence type="ECO:0000256" key="3">
    <source>
        <dbReference type="ARBA" id="ARBA00022553"/>
    </source>
</evidence>
<dbReference type="OrthoDB" id="433161at2759"/>
<dbReference type="SUPFAM" id="SSF50249">
    <property type="entry name" value="Nucleic acid-binding proteins"/>
    <property type="match status" value="1"/>
</dbReference>
<keyword evidence="8" id="KW-1185">Reference proteome</keyword>
<keyword evidence="3" id="KW-0597">Phosphoprotein</keyword>
<dbReference type="PROSITE" id="PS50020">
    <property type="entry name" value="WW_DOMAIN_2"/>
    <property type="match status" value="2"/>
</dbReference>
<feature type="compositionally biased region" description="Low complexity" evidence="4">
    <location>
        <begin position="402"/>
        <end position="422"/>
    </location>
</feature>
<accession>A0A812UGS4</accession>
<evidence type="ECO:0000259" key="6">
    <source>
        <dbReference type="PROSITE" id="PS51857"/>
    </source>
</evidence>
<dbReference type="GO" id="GO:0005737">
    <property type="term" value="C:cytoplasm"/>
    <property type="evidence" value="ECO:0007669"/>
    <property type="project" value="UniProtKB-SubCell"/>
</dbReference>
<dbReference type="AlphaFoldDB" id="A0A812UGS4"/>